<reference evidence="1 2" key="1">
    <citation type="journal article" date="2020" name="J Geophys Res Biogeosci">
        <title>Magnetotaxis as an Adaptation to Enable Bacterial Shuttling of Microbial Sulfur and Sulfur Cycling Across Aquatic Oxic#Anoxic Interfaces.</title>
        <authorList>
            <person name="Li J."/>
            <person name="Liu P."/>
            <person name="Wang J."/>
            <person name="Roberts A.P."/>
            <person name="Pan Y."/>
        </authorList>
    </citation>
    <scope>NUCLEOTIDE SEQUENCE [LARGE SCALE GENOMIC DNA]</scope>
    <source>
        <strain evidence="1 2">MYR-1_YQ</strain>
    </source>
</reference>
<evidence type="ECO:0000313" key="1">
    <source>
        <dbReference type="EMBL" id="MBV6342803.1"/>
    </source>
</evidence>
<keyword evidence="2" id="KW-1185">Reference proteome</keyword>
<protein>
    <recommendedName>
        <fullName evidence="3">PIN domain-containing protein</fullName>
    </recommendedName>
</protein>
<accession>A0ABS6S370</accession>
<comment type="caution">
    <text evidence="1">The sequence shown here is derived from an EMBL/GenBank/DDBJ whole genome shotgun (WGS) entry which is preliminary data.</text>
</comment>
<dbReference type="Proteomes" id="UP001196980">
    <property type="component" value="Unassembled WGS sequence"/>
</dbReference>
<name>A0ABS6S370_9BACT</name>
<evidence type="ECO:0008006" key="3">
    <source>
        <dbReference type="Google" id="ProtNLM"/>
    </source>
</evidence>
<dbReference type="EMBL" id="JABXWD010000347">
    <property type="protein sequence ID" value="MBV6342803.1"/>
    <property type="molecule type" value="Genomic_DNA"/>
</dbReference>
<sequence>MPVNYKINASVVDLRCDSPRSDDVFMVDTNVWYWLTHGLAASAQKTSVRRVREYSPYIRNASLVKSKLLRFNLSLSELSHLIEKTEREFFVRSNRKVNTKEYRHNYPFERNRVVSEIQAAWSQIEAMSKAVDINIDETVTKNAMNRLATELLDGYDLFVIEAIFRNNITSKVITDDGDFATVGGIEVFTANDNVINAAQSQGRLITR</sequence>
<gene>
    <name evidence="1" type="ORF">HWQ67_14545</name>
</gene>
<organism evidence="1 2">
    <name type="scientific">Candidatus Magnetobacterium casense</name>
    <dbReference type="NCBI Taxonomy" id="1455061"/>
    <lineage>
        <taxon>Bacteria</taxon>
        <taxon>Pseudomonadati</taxon>
        <taxon>Nitrospirota</taxon>
        <taxon>Thermodesulfovibrionia</taxon>
        <taxon>Thermodesulfovibrionales</taxon>
        <taxon>Candidatus Magnetobacteriaceae</taxon>
        <taxon>Candidatus Magnetobacterium</taxon>
    </lineage>
</organism>
<evidence type="ECO:0000313" key="2">
    <source>
        <dbReference type="Proteomes" id="UP001196980"/>
    </source>
</evidence>
<proteinExistence type="predicted"/>